<dbReference type="AlphaFoldDB" id="A0A7W8EJE8"/>
<evidence type="ECO:0000256" key="1">
    <source>
        <dbReference type="ARBA" id="ARBA00010617"/>
    </source>
</evidence>
<dbReference type="Proteomes" id="UP000568380">
    <property type="component" value="Unassembled WGS sequence"/>
</dbReference>
<organism evidence="2 3">
    <name type="scientific">Nonomuraea endophytica</name>
    <dbReference type="NCBI Taxonomy" id="714136"/>
    <lineage>
        <taxon>Bacteria</taxon>
        <taxon>Bacillati</taxon>
        <taxon>Actinomycetota</taxon>
        <taxon>Actinomycetes</taxon>
        <taxon>Streptosporangiales</taxon>
        <taxon>Streptosporangiaceae</taxon>
        <taxon>Nonomuraea</taxon>
    </lineage>
</organism>
<name>A0A7W8EJE8_9ACTN</name>
<dbReference type="GO" id="GO:0020037">
    <property type="term" value="F:heme binding"/>
    <property type="evidence" value="ECO:0007669"/>
    <property type="project" value="InterPro"/>
</dbReference>
<sequence>MPFTAPTPFAEPPEFARLRAREGPVRVRTAAGDCGWLVTRYSDVRALCADRRIGRSHPDPASAPRLWPARLFDPPGDVHGELAGHRRLRALLVPAYGRRRVAGERARAQAVLDEILSTLVAGGSAADLHAELALPYSMRAVFGFVGVPEAEWELYRWRSHWLREPGRMAEQPGGMRAAMSRMVERERGRAGEDVITRLAGLGTEAATEVLCGPVGLVEYETVAARICYGLLHLLADQAQLRRLVADPGLAPAAVEEIMRVAVPGGSWIPRYALARIDLGEARIRAGDLVVLSMQAANRDARWFPDPGAFLIDRVPNPHLGFGHGKFYCLGAHLTRLLLHQVLTTALARLPGLRLAVPVEEVECDRSSVTGGLRALPVTW</sequence>
<dbReference type="InterPro" id="IPR001128">
    <property type="entry name" value="Cyt_P450"/>
</dbReference>
<dbReference type="EC" id="1.14.19.8" evidence="2"/>
<dbReference type="Gene3D" id="1.10.630.10">
    <property type="entry name" value="Cytochrome P450"/>
    <property type="match status" value="1"/>
</dbReference>
<reference evidence="2 3" key="1">
    <citation type="submission" date="2020-08" db="EMBL/GenBank/DDBJ databases">
        <title>Genomic Encyclopedia of Type Strains, Phase IV (KMG-IV): sequencing the most valuable type-strain genomes for metagenomic binning, comparative biology and taxonomic classification.</title>
        <authorList>
            <person name="Goeker M."/>
        </authorList>
    </citation>
    <scope>NUCLEOTIDE SEQUENCE [LARGE SCALE GENOMIC DNA]</scope>
    <source>
        <strain evidence="2 3">DSM 45385</strain>
    </source>
</reference>
<keyword evidence="2" id="KW-0560">Oxidoreductase</keyword>
<dbReference type="RefSeq" id="WP_184967213.1">
    <property type="nucleotide sequence ID" value="NZ_JACHIN010000008.1"/>
</dbReference>
<dbReference type="PANTHER" id="PTHR46696:SF1">
    <property type="entry name" value="CYTOCHROME P450 YJIB-RELATED"/>
    <property type="match status" value="1"/>
</dbReference>
<dbReference type="PANTHER" id="PTHR46696">
    <property type="entry name" value="P450, PUTATIVE (EUROFUNG)-RELATED"/>
    <property type="match status" value="1"/>
</dbReference>
<evidence type="ECO:0000313" key="2">
    <source>
        <dbReference type="EMBL" id="MBB5080607.1"/>
    </source>
</evidence>
<accession>A0A7W8EJE8</accession>
<dbReference type="InterPro" id="IPR036396">
    <property type="entry name" value="Cyt_P450_sf"/>
</dbReference>
<gene>
    <name evidence="2" type="ORF">HNR40_006094</name>
</gene>
<protein>
    <submittedName>
        <fullName evidence="2">Pentalenolactone synthase</fullName>
        <ecNumber evidence="2">1.14.19.8</ecNumber>
    </submittedName>
</protein>
<keyword evidence="3" id="KW-1185">Reference proteome</keyword>
<dbReference type="EMBL" id="JACHIN010000008">
    <property type="protein sequence ID" value="MBB5080607.1"/>
    <property type="molecule type" value="Genomic_DNA"/>
</dbReference>
<evidence type="ECO:0000313" key="3">
    <source>
        <dbReference type="Proteomes" id="UP000568380"/>
    </source>
</evidence>
<dbReference type="SUPFAM" id="SSF48264">
    <property type="entry name" value="Cytochrome P450"/>
    <property type="match status" value="1"/>
</dbReference>
<comment type="similarity">
    <text evidence="1">Belongs to the cytochrome P450 family.</text>
</comment>
<comment type="caution">
    <text evidence="2">The sequence shown here is derived from an EMBL/GenBank/DDBJ whole genome shotgun (WGS) entry which is preliminary data.</text>
</comment>
<dbReference type="Pfam" id="PF00067">
    <property type="entry name" value="p450"/>
    <property type="match status" value="1"/>
</dbReference>
<dbReference type="GO" id="GO:0016705">
    <property type="term" value="F:oxidoreductase activity, acting on paired donors, with incorporation or reduction of molecular oxygen"/>
    <property type="evidence" value="ECO:0007669"/>
    <property type="project" value="InterPro"/>
</dbReference>
<dbReference type="GO" id="GO:0005506">
    <property type="term" value="F:iron ion binding"/>
    <property type="evidence" value="ECO:0007669"/>
    <property type="project" value="InterPro"/>
</dbReference>
<dbReference type="GO" id="GO:0004497">
    <property type="term" value="F:monooxygenase activity"/>
    <property type="evidence" value="ECO:0007669"/>
    <property type="project" value="InterPro"/>
</dbReference>
<proteinExistence type="inferred from homology"/>